<dbReference type="InterPro" id="IPR029058">
    <property type="entry name" value="AB_hydrolase_fold"/>
</dbReference>
<organism evidence="2 3">
    <name type="scientific">Thermoflavifilum aggregans</name>
    <dbReference type="NCBI Taxonomy" id="454188"/>
    <lineage>
        <taxon>Bacteria</taxon>
        <taxon>Pseudomonadati</taxon>
        <taxon>Bacteroidota</taxon>
        <taxon>Chitinophagia</taxon>
        <taxon>Chitinophagales</taxon>
        <taxon>Chitinophagaceae</taxon>
        <taxon>Thermoflavifilum</taxon>
    </lineage>
</organism>
<dbReference type="Pfam" id="PF00561">
    <property type="entry name" value="Abhydrolase_1"/>
    <property type="match status" value="1"/>
</dbReference>
<reference evidence="2 3" key="1">
    <citation type="submission" date="2017-11" db="EMBL/GenBank/DDBJ databases">
        <title>Genomic Encyclopedia of Archaeal and Bacterial Type Strains, Phase II (KMG-II): From Individual Species to Whole Genera.</title>
        <authorList>
            <person name="Goeker M."/>
        </authorList>
    </citation>
    <scope>NUCLEOTIDE SEQUENCE [LARGE SCALE GENOMIC DNA]</scope>
    <source>
        <strain evidence="2 3">DSM 27268</strain>
    </source>
</reference>
<sequence>MHPRFEQISYEDAGTGPAVVLLHGFPFSSSIFQGLIERLSGKYRTIAPDFPGAGSTSALLHPEDASMELLAELVKVILDQEKVEQCVLVGHSMGGYVAMAFADAYADRMKGLCLLHSTAYEDSEEKRQARVRSIQFIQTHGSELFLKQMVPGLFASHYVHAHPDEVNQIVKQSQRIPAEMLIAYYRAMMKRPDRSYLLRTLRIPIAFVFGKEDTSLLLDQALSMISLPGDSTVHVLEQTGHMSMIEHPRLARLLDYFIDYCEASLIG</sequence>
<dbReference type="EMBL" id="PGFG01000001">
    <property type="protein sequence ID" value="PJJ75210.1"/>
    <property type="molecule type" value="Genomic_DNA"/>
</dbReference>
<dbReference type="AlphaFoldDB" id="A0A2M9CTG2"/>
<dbReference type="SUPFAM" id="SSF53474">
    <property type="entry name" value="alpha/beta-Hydrolases"/>
    <property type="match status" value="1"/>
</dbReference>
<dbReference type="InterPro" id="IPR000073">
    <property type="entry name" value="AB_hydrolase_1"/>
</dbReference>
<name>A0A2M9CTG2_9BACT</name>
<proteinExistence type="predicted"/>
<dbReference type="PANTHER" id="PTHR43798">
    <property type="entry name" value="MONOACYLGLYCEROL LIPASE"/>
    <property type="match status" value="1"/>
</dbReference>
<evidence type="ECO:0000313" key="2">
    <source>
        <dbReference type="EMBL" id="PJJ75210.1"/>
    </source>
</evidence>
<dbReference type="PRINTS" id="PR00111">
    <property type="entry name" value="ABHYDROLASE"/>
</dbReference>
<evidence type="ECO:0000313" key="3">
    <source>
        <dbReference type="Proteomes" id="UP000230000"/>
    </source>
</evidence>
<dbReference type="InterPro" id="IPR050266">
    <property type="entry name" value="AB_hydrolase_sf"/>
</dbReference>
<dbReference type="Proteomes" id="UP000230000">
    <property type="component" value="Unassembled WGS sequence"/>
</dbReference>
<gene>
    <name evidence="2" type="ORF">BXY57_0780</name>
</gene>
<protein>
    <submittedName>
        <fullName evidence="2">Pimeloyl-ACP methyl ester carboxylesterase</fullName>
    </submittedName>
</protein>
<comment type="caution">
    <text evidence="2">The sequence shown here is derived from an EMBL/GenBank/DDBJ whole genome shotgun (WGS) entry which is preliminary data.</text>
</comment>
<feature type="domain" description="AB hydrolase-1" evidence="1">
    <location>
        <begin position="17"/>
        <end position="248"/>
    </location>
</feature>
<evidence type="ECO:0000259" key="1">
    <source>
        <dbReference type="Pfam" id="PF00561"/>
    </source>
</evidence>
<dbReference type="Gene3D" id="3.40.50.1820">
    <property type="entry name" value="alpha/beta hydrolase"/>
    <property type="match status" value="1"/>
</dbReference>
<accession>A0A2M9CTG2</accession>
<keyword evidence="3" id="KW-1185">Reference proteome</keyword>